<sequence>MGLIKKKTAVRATEGGIKYICDICSADITATVRIRCAEDICGDYDLCVPCFSEGKASGKHDPRTHSYSVIEQHSIPIFTEDWGADEELLLLEGAETYGLGSWADIADHIGGYRSKDEVRDHYIRTYVESSKFPLPERASPRDTTLSDQIPREEFQARKKRRIEERKEAAKNQPPTDPKQKPTSSVPSCHEVQGYMPGRLEFETEHWNEAEEAVQHMQFEPGDGINPRTGELEPEMELKMTVMDIYNHRLTARVERKKILFEHNLLEYRINTAKEKKKTKEERDLANKLKPFARMMNHADFEQFTSGIEYEHNLRQAISQLQEWRRMQISDLKMGEKYEADKATRQAKMAANGVVDRFAVQSGRPKPNQIEPASAASALVGLEMPPRPSSGLHTPPYSDSPSVKGEPGKTITNGIPNGVPPKPERFPLQSLDKVTPLKLDSENTADFQLLTDQEQEVCRLLRVQPKAYMVMKDAVMREAMKNGGALKKKNVKEICRIDSSKSNKLFDFFVWSGWIAKA</sequence>
<comment type="caution">
    <text evidence="1">The sequence shown here is derived from an EMBL/GenBank/DDBJ whole genome shotgun (WGS) entry which is preliminary data.</text>
</comment>
<organism evidence="1 2">
    <name type="scientific">Zalaria obscura</name>
    <dbReference type="NCBI Taxonomy" id="2024903"/>
    <lineage>
        <taxon>Eukaryota</taxon>
        <taxon>Fungi</taxon>
        <taxon>Dikarya</taxon>
        <taxon>Ascomycota</taxon>
        <taxon>Pezizomycotina</taxon>
        <taxon>Dothideomycetes</taxon>
        <taxon>Dothideomycetidae</taxon>
        <taxon>Dothideales</taxon>
        <taxon>Zalariaceae</taxon>
        <taxon>Zalaria</taxon>
    </lineage>
</organism>
<dbReference type="EMBL" id="JAMKPW020000013">
    <property type="protein sequence ID" value="KAK8211550.1"/>
    <property type="molecule type" value="Genomic_DNA"/>
</dbReference>
<gene>
    <name evidence="1" type="primary">ADA2</name>
    <name evidence="1" type="ORF">M8818_003205</name>
</gene>
<protein>
    <submittedName>
        <fullName evidence="1">Transcriptional adapter ada2</fullName>
    </submittedName>
</protein>
<reference evidence="1" key="1">
    <citation type="submission" date="2024-02" db="EMBL/GenBank/DDBJ databases">
        <title>Metagenome Assembled Genome of Zalaria obscura JY119.</title>
        <authorList>
            <person name="Vighnesh L."/>
            <person name="Jagadeeshwari U."/>
            <person name="Venkata Ramana C."/>
            <person name="Sasikala C."/>
        </authorList>
    </citation>
    <scope>NUCLEOTIDE SEQUENCE</scope>
    <source>
        <strain evidence="1">JY119</strain>
    </source>
</reference>
<evidence type="ECO:0000313" key="1">
    <source>
        <dbReference type="EMBL" id="KAK8211550.1"/>
    </source>
</evidence>
<evidence type="ECO:0000313" key="2">
    <source>
        <dbReference type="Proteomes" id="UP001320706"/>
    </source>
</evidence>
<keyword evidence="2" id="KW-1185">Reference proteome</keyword>
<proteinExistence type="predicted"/>
<accession>A0ACC3SH96</accession>
<dbReference type="Proteomes" id="UP001320706">
    <property type="component" value="Unassembled WGS sequence"/>
</dbReference>
<name>A0ACC3SH96_9PEZI</name>